<evidence type="ECO:0000256" key="1">
    <source>
        <dbReference type="SAM" id="Coils"/>
    </source>
</evidence>
<dbReference type="PANTHER" id="PTHR13520:SF0">
    <property type="entry name" value="RAD50-INTERACTING PROTEIN 1"/>
    <property type="match status" value="1"/>
</dbReference>
<dbReference type="OrthoDB" id="407410at2759"/>
<dbReference type="GO" id="GO:0060628">
    <property type="term" value="P:regulation of ER to Golgi vesicle-mediated transport"/>
    <property type="evidence" value="ECO:0007669"/>
    <property type="project" value="TreeGrafter"/>
</dbReference>
<evidence type="ECO:0000313" key="3">
    <source>
        <dbReference type="EMBL" id="RKP21887.1"/>
    </source>
</evidence>
<dbReference type="InterPro" id="IPR007528">
    <property type="entry name" value="RINT1_Tip20"/>
</dbReference>
<protein>
    <submittedName>
        <fullName evidence="2">Uncharacterized protein</fullName>
    </submittedName>
</protein>
<evidence type="ECO:0000313" key="5">
    <source>
        <dbReference type="Proteomes" id="UP000281549"/>
    </source>
</evidence>
<reference evidence="5" key="2">
    <citation type="journal article" date="2018" name="Nat. Microbiol.">
        <title>Leveraging single-cell genomics to expand the fungal tree of life.</title>
        <authorList>
            <person name="Ahrendt S.R."/>
            <person name="Quandt C.A."/>
            <person name="Ciobanu D."/>
            <person name="Clum A."/>
            <person name="Salamov A."/>
            <person name="Andreopoulos B."/>
            <person name="Cheng J.F."/>
            <person name="Woyke T."/>
            <person name="Pelin A."/>
            <person name="Henrissat B."/>
            <person name="Reynolds N.K."/>
            <person name="Benny G.L."/>
            <person name="Smith M.E."/>
            <person name="James T.Y."/>
            <person name="Grigoriev I.V."/>
        </authorList>
    </citation>
    <scope>NUCLEOTIDE SEQUENCE [LARGE SCALE GENOMIC DNA]</scope>
    <source>
        <strain evidence="5">CSF55</strain>
    </source>
</reference>
<dbReference type="PROSITE" id="PS51386">
    <property type="entry name" value="RINT1_TIP20"/>
    <property type="match status" value="1"/>
</dbReference>
<keyword evidence="1" id="KW-0175">Coiled coil</keyword>
<organism evidence="2 4">
    <name type="scientific">Rozella allomycis (strain CSF55)</name>
    <dbReference type="NCBI Taxonomy" id="988480"/>
    <lineage>
        <taxon>Eukaryota</taxon>
        <taxon>Fungi</taxon>
        <taxon>Fungi incertae sedis</taxon>
        <taxon>Cryptomycota</taxon>
        <taxon>Cryptomycota incertae sedis</taxon>
        <taxon>Rozella</taxon>
    </lineage>
</organism>
<dbReference type="Proteomes" id="UP000281549">
    <property type="component" value="Unassembled WGS sequence"/>
</dbReference>
<dbReference type="PANTHER" id="PTHR13520">
    <property type="entry name" value="RAD50-INTERACTING PROTEIN 1 RINT-1"/>
    <property type="match status" value="1"/>
</dbReference>
<keyword evidence="4" id="KW-1185">Reference proteome</keyword>
<evidence type="ECO:0000313" key="2">
    <source>
        <dbReference type="EMBL" id="EPZ30835.1"/>
    </source>
</evidence>
<name>A0A075AQ24_ROZAC</name>
<dbReference type="Proteomes" id="UP000030755">
    <property type="component" value="Unassembled WGS sequence"/>
</dbReference>
<dbReference type="Pfam" id="PF04437">
    <property type="entry name" value="RINT1_TIP1"/>
    <property type="match status" value="1"/>
</dbReference>
<dbReference type="HOGENOM" id="CLU_1082417_0_0_1"/>
<dbReference type="EMBL" id="KE561370">
    <property type="protein sequence ID" value="EPZ30835.1"/>
    <property type="molecule type" value="Genomic_DNA"/>
</dbReference>
<evidence type="ECO:0000313" key="4">
    <source>
        <dbReference type="Proteomes" id="UP000030755"/>
    </source>
</evidence>
<proteinExistence type="predicted"/>
<feature type="coiled-coil region" evidence="1">
    <location>
        <begin position="9"/>
        <end position="36"/>
    </location>
</feature>
<sequence>MDSVAVQSLEDIRTLLENQKEKHKLLESQYTKAHETFTELRTNSLSELKQINKSLSLLHDKKQEWIESYKDFKEQVRDMTEIEETIRELQKWVWLERYLEAHICLGKITKEIGDDFTMPMKKPFSSRMEVLRRLIKVVKSINDLKYSEQLKAQGNKMLNDFDRLIRTEISSSFMEITQKIGWPRIDSEFNESNEVIEEMKKLVKDSIEFQKIMEREITLAIDVMIEPIRKRFKFHFDGKKMTNRLDKVKNALNPFLA</sequence>
<dbReference type="GO" id="GO:0006888">
    <property type="term" value="P:endoplasmic reticulum to Golgi vesicle-mediated transport"/>
    <property type="evidence" value="ECO:0007669"/>
    <property type="project" value="InterPro"/>
</dbReference>
<reference evidence="2 4" key="1">
    <citation type="journal article" date="2013" name="Curr. Biol.">
        <title>Shared signatures of parasitism and phylogenomics unite Cryptomycota and microsporidia.</title>
        <authorList>
            <person name="James T.Y."/>
            <person name="Pelin A."/>
            <person name="Bonen L."/>
            <person name="Ahrendt S."/>
            <person name="Sain D."/>
            <person name="Corradi N."/>
            <person name="Stajich J.E."/>
        </authorList>
    </citation>
    <scope>NUCLEOTIDE SEQUENCE [LARGE SCALE GENOMIC DNA]</scope>
    <source>
        <strain evidence="2 4">CSF55</strain>
        <strain evidence="2 4">CSF55</strain>
    </source>
</reference>
<gene>
    <name evidence="2" type="ORF">O9G_003070</name>
    <name evidence="3" type="ORF">ROZALSC1DRAFT_26718</name>
</gene>
<dbReference type="GO" id="GO:0070939">
    <property type="term" value="C:Dsl1/NZR complex"/>
    <property type="evidence" value="ECO:0007669"/>
    <property type="project" value="InterPro"/>
</dbReference>
<dbReference type="EMBL" id="ML004922">
    <property type="protein sequence ID" value="RKP21887.1"/>
    <property type="molecule type" value="Genomic_DNA"/>
</dbReference>
<accession>A0A075AQ24</accession>
<dbReference type="GO" id="GO:0006890">
    <property type="term" value="P:retrograde vesicle-mediated transport, Golgi to endoplasmic reticulum"/>
    <property type="evidence" value="ECO:0007669"/>
    <property type="project" value="InterPro"/>
</dbReference>
<reference evidence="3" key="3">
    <citation type="submission" date="2018-08" db="EMBL/GenBank/DDBJ databases">
        <title>Leveraging single-cell genomics to expand the Fungal Tree of Life.</title>
        <authorList>
            <consortium name="DOE Joint Genome Institute"/>
            <person name="Ahrendt S.R."/>
            <person name="Quandt C.A."/>
            <person name="Ciobanu D."/>
            <person name="Clum A."/>
            <person name="Salamov A."/>
            <person name="Andreopoulos B."/>
            <person name="Cheng J.-F."/>
            <person name="Woyke T."/>
            <person name="Pelin A."/>
            <person name="Henrissat B."/>
            <person name="Reynolds N."/>
            <person name="Benny G.L."/>
            <person name="Smith M.E."/>
            <person name="James T.Y."/>
            <person name="Grigoriev I.V."/>
        </authorList>
    </citation>
    <scope>NUCLEOTIDE SEQUENCE</scope>
    <source>
        <strain evidence="3">CSF55</strain>
    </source>
</reference>
<dbReference type="AlphaFoldDB" id="A0A075AQ24"/>